<protein>
    <submittedName>
        <fullName evidence="1">Spore germination cell wall hydrolase CwlJ-like protein</fullName>
    </submittedName>
</protein>
<proteinExistence type="predicted"/>
<sequence>MSEDDHIKQNASYSFRPAGECPPTWYDEPFVGQYKLHCFYEPIVAECEEYL</sequence>
<name>A0ABS4IES9_9BACI</name>
<dbReference type="EMBL" id="JAGGKX010000006">
    <property type="protein sequence ID" value="MBP1969454.1"/>
    <property type="molecule type" value="Genomic_DNA"/>
</dbReference>
<keyword evidence="2" id="KW-1185">Reference proteome</keyword>
<reference evidence="1 2" key="1">
    <citation type="submission" date="2021-03" db="EMBL/GenBank/DDBJ databases">
        <title>Genomic Encyclopedia of Type Strains, Phase IV (KMG-IV): sequencing the most valuable type-strain genomes for metagenomic binning, comparative biology and taxonomic classification.</title>
        <authorList>
            <person name="Goeker M."/>
        </authorList>
    </citation>
    <scope>NUCLEOTIDE SEQUENCE [LARGE SCALE GENOMIC DNA]</scope>
    <source>
        <strain evidence="1 2">DSM 25609</strain>
    </source>
</reference>
<evidence type="ECO:0000313" key="2">
    <source>
        <dbReference type="Proteomes" id="UP001519345"/>
    </source>
</evidence>
<gene>
    <name evidence="1" type="ORF">J2Z83_001558</name>
</gene>
<comment type="caution">
    <text evidence="1">The sequence shown here is derived from an EMBL/GenBank/DDBJ whole genome shotgun (WGS) entry which is preliminary data.</text>
</comment>
<dbReference type="Proteomes" id="UP001519345">
    <property type="component" value="Unassembled WGS sequence"/>
</dbReference>
<accession>A0ABS4IES9</accession>
<evidence type="ECO:0000313" key="1">
    <source>
        <dbReference type="EMBL" id="MBP1969454.1"/>
    </source>
</evidence>
<organism evidence="1 2">
    <name type="scientific">Virgibacillus natechei</name>
    <dbReference type="NCBI Taxonomy" id="1216297"/>
    <lineage>
        <taxon>Bacteria</taxon>
        <taxon>Bacillati</taxon>
        <taxon>Bacillota</taxon>
        <taxon>Bacilli</taxon>
        <taxon>Bacillales</taxon>
        <taxon>Bacillaceae</taxon>
        <taxon>Virgibacillus</taxon>
    </lineage>
</organism>